<name>A0ABP8FR60_9BACT</name>
<organism evidence="1 2">
    <name type="scientific">Compostibacter hankyongensis</name>
    <dbReference type="NCBI Taxonomy" id="1007089"/>
    <lineage>
        <taxon>Bacteria</taxon>
        <taxon>Pseudomonadati</taxon>
        <taxon>Bacteroidota</taxon>
        <taxon>Chitinophagia</taxon>
        <taxon>Chitinophagales</taxon>
        <taxon>Chitinophagaceae</taxon>
        <taxon>Compostibacter</taxon>
    </lineage>
</organism>
<evidence type="ECO:0000313" key="1">
    <source>
        <dbReference type="EMBL" id="GAA4309093.1"/>
    </source>
</evidence>
<evidence type="ECO:0000313" key="2">
    <source>
        <dbReference type="Proteomes" id="UP001501207"/>
    </source>
</evidence>
<gene>
    <name evidence="1" type="ORF">GCM10023143_16910</name>
</gene>
<proteinExistence type="predicted"/>
<sequence>MSRHQVTCINKRGNHYDPHERISHIGGINSDSSRWKLSENEAIQSIEDGKYEFYVRVNGRSVDVIVAIHNGRKYLKTETDGYSPNNLLSLPECP</sequence>
<dbReference type="EMBL" id="BAABFN010000002">
    <property type="protein sequence ID" value="GAA4309093.1"/>
    <property type="molecule type" value="Genomic_DNA"/>
</dbReference>
<reference evidence="2" key="1">
    <citation type="journal article" date="2019" name="Int. J. Syst. Evol. Microbiol.">
        <title>The Global Catalogue of Microorganisms (GCM) 10K type strain sequencing project: providing services to taxonomists for standard genome sequencing and annotation.</title>
        <authorList>
            <consortium name="The Broad Institute Genomics Platform"/>
            <consortium name="The Broad Institute Genome Sequencing Center for Infectious Disease"/>
            <person name="Wu L."/>
            <person name="Ma J."/>
        </authorList>
    </citation>
    <scope>NUCLEOTIDE SEQUENCE [LARGE SCALE GENOMIC DNA]</scope>
    <source>
        <strain evidence="2">JCM 17664</strain>
    </source>
</reference>
<comment type="caution">
    <text evidence="1">The sequence shown here is derived from an EMBL/GenBank/DDBJ whole genome shotgun (WGS) entry which is preliminary data.</text>
</comment>
<dbReference type="Proteomes" id="UP001501207">
    <property type="component" value="Unassembled WGS sequence"/>
</dbReference>
<keyword evidence="2" id="KW-1185">Reference proteome</keyword>
<dbReference type="InterPro" id="IPR024997">
    <property type="entry name" value="DUF3892"/>
</dbReference>
<accession>A0ABP8FR60</accession>
<dbReference type="Pfam" id="PF13031">
    <property type="entry name" value="DUF3892"/>
    <property type="match status" value="1"/>
</dbReference>
<dbReference type="RefSeq" id="WP_425549948.1">
    <property type="nucleotide sequence ID" value="NZ_BAABFN010000002.1"/>
</dbReference>
<protein>
    <submittedName>
        <fullName evidence="1">DUF3892 domain-containing protein</fullName>
    </submittedName>
</protein>